<dbReference type="EMBL" id="QFQB01000158">
    <property type="protein sequence ID" value="PZQ43402.1"/>
    <property type="molecule type" value="Genomic_DNA"/>
</dbReference>
<dbReference type="Gene3D" id="1.25.20.10">
    <property type="entry name" value="Bacterial muramidases"/>
    <property type="match status" value="1"/>
</dbReference>
<sequence>MVLIIGVSSLVGVSGSSIPVPPRKPDVAALIQNGSISLSAYTPQTRSNALLNDEHTYRSPFAGPEMDLYRDIFRLQASGSMTEADALIVKVKDQTLMGHVLAQRFLHANYKANFVELSDWLARYADHPEAVRIARLALARVPSGHDGVLTKASYAPSAIEELGEQGMEAKSYDPDIKRTPAQNGMAKDMIRQIRRSVQQYEPSAALRLFNESEAAIYLDDVEKDRIRAIIASGYLYAGKVDEAERFAAQALNGSHGKAPLAGWVHGLAKWQQGRWSQAASSFEAAANSPYSTGSMVAAASYWAARAHEKAGHGRRQTQWLKKAADYPRTFYGLLAVAALGKNADMNWETPELSSAQEKEILETPAGQRAEKLLAAGEVPLAEDEIKALYVKGDGARKKALLAYAYERRLPSLTMQLAHAVGHKAGDAYDAALYPSMPWSPNQGFRIDRALLHAIVRQESRFNASAENKSSGATGLMQLMPQTANFVADTDIFVA</sequence>
<dbReference type="InterPro" id="IPR023346">
    <property type="entry name" value="Lysozyme-like_dom_sf"/>
</dbReference>
<dbReference type="Proteomes" id="UP000249417">
    <property type="component" value="Unassembled WGS sequence"/>
</dbReference>
<dbReference type="SUPFAM" id="SSF53955">
    <property type="entry name" value="Lysozyme-like"/>
    <property type="match status" value="1"/>
</dbReference>
<dbReference type="InterPro" id="IPR008258">
    <property type="entry name" value="Transglycosylase_SLT_dom_1"/>
</dbReference>
<dbReference type="InterPro" id="IPR008939">
    <property type="entry name" value="Lytic_TGlycosylase_superhlx_U"/>
</dbReference>
<evidence type="ECO:0000259" key="3">
    <source>
        <dbReference type="Pfam" id="PF01464"/>
    </source>
</evidence>
<feature type="domain" description="Transglycosylase SLT" evidence="3">
    <location>
        <begin position="442"/>
        <end position="484"/>
    </location>
</feature>
<dbReference type="PANTHER" id="PTHR37423">
    <property type="entry name" value="SOLUBLE LYTIC MUREIN TRANSGLYCOSYLASE-RELATED"/>
    <property type="match status" value="1"/>
</dbReference>
<dbReference type="GO" id="GO:0042597">
    <property type="term" value="C:periplasmic space"/>
    <property type="evidence" value="ECO:0007669"/>
    <property type="project" value="InterPro"/>
</dbReference>
<dbReference type="Pfam" id="PF01464">
    <property type="entry name" value="SLT"/>
    <property type="match status" value="1"/>
</dbReference>
<reference evidence="4 5" key="1">
    <citation type="submission" date="2017-08" db="EMBL/GenBank/DDBJ databases">
        <title>Infants hospitalized years apart are colonized by the same room-sourced microbial strains.</title>
        <authorList>
            <person name="Brooks B."/>
            <person name="Olm M.R."/>
            <person name="Firek B.A."/>
            <person name="Baker R."/>
            <person name="Thomas B.C."/>
            <person name="Morowitz M.J."/>
            <person name="Banfield J.F."/>
        </authorList>
    </citation>
    <scope>NUCLEOTIDE SEQUENCE [LARGE SCALE GENOMIC DNA]</scope>
    <source>
        <strain evidence="4">S2_005_002_R2_29</strain>
    </source>
</reference>
<proteinExistence type="inferred from homology"/>
<name>A0A2W5MQ80_9BACT</name>
<accession>A0A2W5MQ80</accession>
<feature type="non-terminal residue" evidence="4">
    <location>
        <position position="494"/>
    </location>
</feature>
<dbReference type="Gene3D" id="1.10.530.10">
    <property type="match status" value="1"/>
</dbReference>
<comment type="caution">
    <text evidence="4">The sequence shown here is derived from an EMBL/GenBank/DDBJ whole genome shotgun (WGS) entry which is preliminary data.</text>
</comment>
<dbReference type="SUPFAM" id="SSF48435">
    <property type="entry name" value="Bacterial muramidases"/>
    <property type="match status" value="1"/>
</dbReference>
<comment type="similarity">
    <text evidence="1">Belongs to the transglycosylase Slt family.</text>
</comment>
<evidence type="ECO:0000313" key="5">
    <source>
        <dbReference type="Proteomes" id="UP000249417"/>
    </source>
</evidence>
<organism evidence="4 5">
    <name type="scientific">Micavibrio aeruginosavorus</name>
    <dbReference type="NCBI Taxonomy" id="349221"/>
    <lineage>
        <taxon>Bacteria</taxon>
        <taxon>Pseudomonadati</taxon>
        <taxon>Bdellovibrionota</taxon>
        <taxon>Bdellovibrionia</taxon>
        <taxon>Bdellovibrionales</taxon>
        <taxon>Pseudobdellovibrionaceae</taxon>
        <taxon>Micavibrio</taxon>
    </lineage>
</organism>
<dbReference type="AlphaFoldDB" id="A0A2W5MQ80"/>
<evidence type="ECO:0000313" key="4">
    <source>
        <dbReference type="EMBL" id="PZQ43402.1"/>
    </source>
</evidence>
<protein>
    <recommendedName>
        <fullName evidence="3">Transglycosylase SLT domain-containing protein</fullName>
    </recommendedName>
</protein>
<gene>
    <name evidence="4" type="ORF">DI551_12245</name>
</gene>
<evidence type="ECO:0000256" key="1">
    <source>
        <dbReference type="ARBA" id="ARBA00007734"/>
    </source>
</evidence>
<keyword evidence="2" id="KW-0732">Signal</keyword>
<dbReference type="PANTHER" id="PTHR37423:SF2">
    <property type="entry name" value="MEMBRANE-BOUND LYTIC MUREIN TRANSGLYCOSYLASE C"/>
    <property type="match status" value="1"/>
</dbReference>
<evidence type="ECO:0000256" key="2">
    <source>
        <dbReference type="ARBA" id="ARBA00022729"/>
    </source>
</evidence>
<dbReference type="GO" id="GO:0004553">
    <property type="term" value="F:hydrolase activity, hydrolyzing O-glycosyl compounds"/>
    <property type="evidence" value="ECO:0007669"/>
    <property type="project" value="InterPro"/>
</dbReference>